<feature type="chain" id="PRO_5031133594" evidence="11">
    <location>
        <begin position="21"/>
        <end position="377"/>
    </location>
</feature>
<comment type="subunit">
    <text evidence="2">Homotrimer.</text>
</comment>
<accession>A0A7X1NFL0</accession>
<proteinExistence type="predicted"/>
<evidence type="ECO:0000256" key="8">
    <source>
        <dbReference type="ARBA" id="ARBA00023114"/>
    </source>
</evidence>
<dbReference type="PANTHER" id="PTHR34501">
    <property type="entry name" value="PROTEIN YDDL-RELATED"/>
    <property type="match status" value="1"/>
</dbReference>
<dbReference type="GO" id="GO:0006811">
    <property type="term" value="P:monoatomic ion transport"/>
    <property type="evidence" value="ECO:0007669"/>
    <property type="project" value="UniProtKB-KW"/>
</dbReference>
<evidence type="ECO:0000256" key="2">
    <source>
        <dbReference type="ARBA" id="ARBA00011233"/>
    </source>
</evidence>
<dbReference type="InterPro" id="IPR050298">
    <property type="entry name" value="Gram-neg_bact_OMP"/>
</dbReference>
<dbReference type="GO" id="GO:0009279">
    <property type="term" value="C:cell outer membrane"/>
    <property type="evidence" value="ECO:0007669"/>
    <property type="project" value="UniProtKB-SubCell"/>
</dbReference>
<comment type="subcellular location">
    <subcellularLocation>
        <location evidence="1">Cell outer membrane</location>
        <topology evidence="1">Multi-pass membrane protein</topology>
    </subcellularLocation>
</comment>
<dbReference type="EMBL" id="WHNP01000037">
    <property type="protein sequence ID" value="MPW21052.1"/>
    <property type="molecule type" value="Genomic_DNA"/>
</dbReference>
<keyword evidence="8" id="KW-0626">Porin</keyword>
<evidence type="ECO:0000256" key="1">
    <source>
        <dbReference type="ARBA" id="ARBA00004571"/>
    </source>
</evidence>
<dbReference type="CDD" id="cd00342">
    <property type="entry name" value="gram_neg_porins"/>
    <property type="match status" value="1"/>
</dbReference>
<evidence type="ECO:0000313" key="13">
    <source>
        <dbReference type="EMBL" id="MPW21052.1"/>
    </source>
</evidence>
<sequence length="377" mass="39320">MKFGSIAAVAAGVFSASAFAQGSVTLYGVMDTGIEYVSHANAAGDHVIRMPGITGEVPSRWGMRGAEDLGGELKATFILESGFNPRGGDSGQGGRLFGRQAWVGLEGPWGALTFGRQYTMTYWAMADADILGPDIYGIGSLDAFVPNARSDNTVVYKGKFYGMTIGASWSFGRDSAGTGNSPGQGTCAGQVPGDANQCREWSAMLKYDGTYFGIATAYDEQRGGKNAAANFFDGAAAPFPIASSGDKDARLQANGYVNLAGVKIGGGWLGRRVESGGSGGDVRSNLFYVGAQYYVTPAFAVDGEAYRVIVQQQDARATMASLRATYFLSKRTAVYGNVAYLWNSAHARYSVSAGGGGTTPAAGVGQLGAIVGVRHSF</sequence>
<reference evidence="13 14" key="1">
    <citation type="submission" date="2019-10" db="EMBL/GenBank/DDBJ databases">
        <title>Paraburkholderia sp. isolated from nodules of Mimosa pudica from Brazilian Atlantic Forest soils.</title>
        <authorList>
            <person name="Paulitsch F."/>
            <person name="Hungria M."/>
            <person name="Dall'Agnol R."/>
        </authorList>
    </citation>
    <scope>NUCLEOTIDE SEQUENCE [LARGE SCALE GENOMIC DNA]</scope>
    <source>
        <strain evidence="13 14">CNPSo 3157</strain>
    </source>
</reference>
<dbReference type="GO" id="GO:0046930">
    <property type="term" value="C:pore complex"/>
    <property type="evidence" value="ECO:0007669"/>
    <property type="project" value="UniProtKB-KW"/>
</dbReference>
<keyword evidence="6 11" id="KW-0732">Signal</keyword>
<dbReference type="RefSeq" id="WP_152764409.1">
    <property type="nucleotide sequence ID" value="NZ_WHNP01000037.1"/>
</dbReference>
<evidence type="ECO:0000259" key="12">
    <source>
        <dbReference type="Pfam" id="PF13609"/>
    </source>
</evidence>
<dbReference type="Gene3D" id="2.40.160.10">
    <property type="entry name" value="Porin"/>
    <property type="match status" value="1"/>
</dbReference>
<dbReference type="PANTHER" id="PTHR34501:SF9">
    <property type="entry name" value="MAJOR OUTER MEMBRANE PROTEIN P.IA"/>
    <property type="match status" value="1"/>
</dbReference>
<dbReference type="GO" id="GO:0015288">
    <property type="term" value="F:porin activity"/>
    <property type="evidence" value="ECO:0007669"/>
    <property type="project" value="UniProtKB-KW"/>
</dbReference>
<keyword evidence="7" id="KW-0406">Ion transport</keyword>
<organism evidence="13 14">
    <name type="scientific">Paraburkholderia franconis</name>
    <dbReference type="NCBI Taxonomy" id="2654983"/>
    <lineage>
        <taxon>Bacteria</taxon>
        <taxon>Pseudomonadati</taxon>
        <taxon>Pseudomonadota</taxon>
        <taxon>Betaproteobacteria</taxon>
        <taxon>Burkholderiales</taxon>
        <taxon>Burkholderiaceae</taxon>
        <taxon>Paraburkholderia</taxon>
    </lineage>
</organism>
<dbReference type="AlphaFoldDB" id="A0A7X1NFL0"/>
<feature type="domain" description="Porin" evidence="12">
    <location>
        <begin position="7"/>
        <end position="344"/>
    </location>
</feature>
<protein>
    <submittedName>
        <fullName evidence="13">Porin</fullName>
    </submittedName>
</protein>
<dbReference type="InterPro" id="IPR023614">
    <property type="entry name" value="Porin_dom_sf"/>
</dbReference>
<dbReference type="Proteomes" id="UP000484381">
    <property type="component" value="Unassembled WGS sequence"/>
</dbReference>
<keyword evidence="10" id="KW-0998">Cell outer membrane</keyword>
<evidence type="ECO:0000256" key="7">
    <source>
        <dbReference type="ARBA" id="ARBA00023065"/>
    </source>
</evidence>
<gene>
    <name evidence="13" type="ORF">GCT13_30315</name>
</gene>
<evidence type="ECO:0000256" key="11">
    <source>
        <dbReference type="SAM" id="SignalP"/>
    </source>
</evidence>
<evidence type="ECO:0000256" key="3">
    <source>
        <dbReference type="ARBA" id="ARBA00022448"/>
    </source>
</evidence>
<dbReference type="Pfam" id="PF13609">
    <property type="entry name" value="Porin_4"/>
    <property type="match status" value="1"/>
</dbReference>
<evidence type="ECO:0000256" key="6">
    <source>
        <dbReference type="ARBA" id="ARBA00022729"/>
    </source>
</evidence>
<keyword evidence="14" id="KW-1185">Reference proteome</keyword>
<keyword evidence="3" id="KW-0813">Transport</keyword>
<name>A0A7X1NFL0_9BURK</name>
<evidence type="ECO:0000256" key="4">
    <source>
        <dbReference type="ARBA" id="ARBA00022452"/>
    </source>
</evidence>
<evidence type="ECO:0000256" key="5">
    <source>
        <dbReference type="ARBA" id="ARBA00022692"/>
    </source>
</evidence>
<keyword evidence="9" id="KW-0472">Membrane</keyword>
<evidence type="ECO:0000313" key="14">
    <source>
        <dbReference type="Proteomes" id="UP000484381"/>
    </source>
</evidence>
<keyword evidence="4" id="KW-1134">Transmembrane beta strand</keyword>
<comment type="caution">
    <text evidence="13">The sequence shown here is derived from an EMBL/GenBank/DDBJ whole genome shotgun (WGS) entry which is preliminary data.</text>
</comment>
<feature type="signal peptide" evidence="11">
    <location>
        <begin position="1"/>
        <end position="20"/>
    </location>
</feature>
<evidence type="ECO:0000256" key="10">
    <source>
        <dbReference type="ARBA" id="ARBA00023237"/>
    </source>
</evidence>
<dbReference type="InterPro" id="IPR033900">
    <property type="entry name" value="Gram_neg_porin_domain"/>
</dbReference>
<dbReference type="SUPFAM" id="SSF56935">
    <property type="entry name" value="Porins"/>
    <property type="match status" value="1"/>
</dbReference>
<keyword evidence="5" id="KW-0812">Transmembrane</keyword>
<evidence type="ECO:0000256" key="9">
    <source>
        <dbReference type="ARBA" id="ARBA00023136"/>
    </source>
</evidence>